<evidence type="ECO:0000313" key="3">
    <source>
        <dbReference type="EMBL" id="OGL39283.1"/>
    </source>
</evidence>
<comment type="subcellular location">
    <subcellularLocation>
        <location evidence="2">Cell membrane</location>
        <topology evidence="2">Multi-pass membrane protein</topology>
    </subcellularLocation>
</comment>
<feature type="transmembrane region" description="Helical" evidence="2">
    <location>
        <begin position="55"/>
        <end position="75"/>
    </location>
</feature>
<evidence type="ECO:0000256" key="2">
    <source>
        <dbReference type="RuleBase" id="RU004429"/>
    </source>
</evidence>
<feature type="transmembrane region" description="Helical" evidence="2">
    <location>
        <begin position="96"/>
        <end position="117"/>
    </location>
</feature>
<keyword evidence="2" id="KW-1003">Cell membrane</keyword>
<keyword evidence="2" id="KW-0472">Membrane</keyword>
<dbReference type="EC" id="7.1.1.-" evidence="2"/>
<dbReference type="PANTHER" id="PTHR33269:SF17">
    <property type="entry name" value="NADH-UBIQUINONE OXIDOREDUCTASE CHAIN 6"/>
    <property type="match status" value="1"/>
</dbReference>
<comment type="catalytic activity">
    <reaction evidence="2">
        <text>a quinone + NADH + 5 H(+)(in) = a quinol + NAD(+) + 4 H(+)(out)</text>
        <dbReference type="Rhea" id="RHEA:57888"/>
        <dbReference type="ChEBI" id="CHEBI:15378"/>
        <dbReference type="ChEBI" id="CHEBI:24646"/>
        <dbReference type="ChEBI" id="CHEBI:57540"/>
        <dbReference type="ChEBI" id="CHEBI:57945"/>
        <dbReference type="ChEBI" id="CHEBI:132124"/>
    </reaction>
</comment>
<dbReference type="AlphaFoldDB" id="A0A1F7RCK8"/>
<comment type="function">
    <text evidence="2">NDH-1 shuttles electrons from NADH, via FMN and iron-sulfur (Fe-S) centers, to quinones in the respiratory chain. Couples the redox reaction to proton translocation (for every two electrons transferred, four hydrogen ions are translocated across the cytoplasmic membrane), and thus conserves the redox energy in a proton gradient.</text>
</comment>
<keyword evidence="2" id="KW-0812">Transmembrane</keyword>
<reference evidence="3 4" key="1">
    <citation type="journal article" date="2016" name="Nat. Commun.">
        <title>Thousands of microbial genomes shed light on interconnected biogeochemical processes in an aquifer system.</title>
        <authorList>
            <person name="Anantharaman K."/>
            <person name="Brown C.T."/>
            <person name="Hug L.A."/>
            <person name="Sharon I."/>
            <person name="Castelle C.J."/>
            <person name="Probst A.J."/>
            <person name="Thomas B.C."/>
            <person name="Singh A."/>
            <person name="Wilkins M.J."/>
            <person name="Karaoz U."/>
            <person name="Brodie E.L."/>
            <person name="Williams K.H."/>
            <person name="Hubbard S.S."/>
            <person name="Banfield J.F."/>
        </authorList>
    </citation>
    <scope>NUCLEOTIDE SEQUENCE [LARGE SCALE GENOMIC DNA]</scope>
</reference>
<comment type="similarity">
    <text evidence="1 2">Belongs to the complex I subunit 6 family.</text>
</comment>
<dbReference type="GO" id="GO:0008137">
    <property type="term" value="F:NADH dehydrogenase (ubiquinone) activity"/>
    <property type="evidence" value="ECO:0007669"/>
    <property type="project" value="UniProtKB-UniRule"/>
</dbReference>
<dbReference type="PANTHER" id="PTHR33269">
    <property type="entry name" value="NADH-UBIQUINONE OXIDOREDUCTASE CHAIN 6"/>
    <property type="match status" value="1"/>
</dbReference>
<comment type="caution">
    <text evidence="3">The sequence shown here is derived from an EMBL/GenBank/DDBJ whole genome shotgun (WGS) entry which is preliminary data.</text>
</comment>
<sequence length="172" mass="19248">MNELINYLIFGSLAFIILASAIMVITRKEVVHSALFLILCFFGVAGLYIQLRAQFLAAVQILVYAGGIMVLYLFVILLVNRKVIEETKRSKSFKKIFILVGLVLLLEFVLIFTGTVLKEGVKEKIVEESFNMGSTEYIGGILYTKFLFPFELVSLVLLAAMIGAIVLSKRKI</sequence>
<evidence type="ECO:0000256" key="1">
    <source>
        <dbReference type="ARBA" id="ARBA00005698"/>
    </source>
</evidence>
<dbReference type="EMBL" id="MGDB01000123">
    <property type="protein sequence ID" value="OGL39283.1"/>
    <property type="molecule type" value="Genomic_DNA"/>
</dbReference>
<feature type="transmembrane region" description="Helical" evidence="2">
    <location>
        <begin position="30"/>
        <end position="49"/>
    </location>
</feature>
<feature type="transmembrane region" description="Helical" evidence="2">
    <location>
        <begin position="6"/>
        <end position="25"/>
    </location>
</feature>
<dbReference type="GO" id="GO:0005886">
    <property type="term" value="C:plasma membrane"/>
    <property type="evidence" value="ECO:0007669"/>
    <property type="project" value="UniProtKB-SubCell"/>
</dbReference>
<dbReference type="Gene3D" id="1.20.120.1200">
    <property type="entry name" value="NADH-ubiquinone/plastoquinone oxidoreductase chain 6, subunit NuoJ"/>
    <property type="match status" value="1"/>
</dbReference>
<gene>
    <name evidence="3" type="ORF">A2042_07310</name>
</gene>
<dbReference type="Proteomes" id="UP000178526">
    <property type="component" value="Unassembled WGS sequence"/>
</dbReference>
<keyword evidence="2" id="KW-0874">Quinone</keyword>
<accession>A0A1F7RCK8</accession>
<proteinExistence type="inferred from homology"/>
<feature type="transmembrane region" description="Helical" evidence="2">
    <location>
        <begin position="137"/>
        <end position="167"/>
    </location>
</feature>
<keyword evidence="2" id="KW-0520">NAD</keyword>
<keyword evidence="2" id="KW-1133">Transmembrane helix</keyword>
<evidence type="ECO:0000313" key="4">
    <source>
        <dbReference type="Proteomes" id="UP000178526"/>
    </source>
</evidence>
<name>A0A1F7RCK8_9BACT</name>
<dbReference type="GO" id="GO:0048038">
    <property type="term" value="F:quinone binding"/>
    <property type="evidence" value="ECO:0007669"/>
    <property type="project" value="UniProtKB-UniRule"/>
</dbReference>
<dbReference type="InterPro" id="IPR001457">
    <property type="entry name" value="NADH_UbQ/plastoQ_OxRdtase_su6"/>
</dbReference>
<organism evidence="3 4">
    <name type="scientific">Candidatus Schekmanbacteria bacterium GWA2_38_11</name>
    <dbReference type="NCBI Taxonomy" id="1817876"/>
    <lineage>
        <taxon>Bacteria</taxon>
        <taxon>Candidatus Schekmaniibacteriota</taxon>
    </lineage>
</organism>
<dbReference type="Pfam" id="PF00499">
    <property type="entry name" value="Oxidored_q3"/>
    <property type="match status" value="1"/>
</dbReference>
<dbReference type="InterPro" id="IPR042106">
    <property type="entry name" value="Nuo/plastoQ_OxRdtase_6_NuoJ"/>
</dbReference>
<protein>
    <recommendedName>
        <fullName evidence="2">NADH-quinone oxidoreductase subunit J</fullName>
        <ecNumber evidence="2">7.1.1.-</ecNumber>
    </recommendedName>
</protein>